<sequence>MTRFTDLLQPAAGTALMSRWLTGTAARSRAAAAAVSEEWAAAPSPPSRLSQHVLLSLDGTGLLFYAQWTSDDAHLTWARAHRDDVVSRVDTLVPAIQRPGLHRTRLARSVIHDPDRPAEVFTVTPLAAHDIDAALTPRPGLLATHVHLTPDRRRAHLVREWADTTSPDDNTRIGGHDTGPYTLLHALVDRTR</sequence>
<dbReference type="EMBL" id="BAABKC010000112">
    <property type="protein sequence ID" value="GAA5075572.1"/>
    <property type="molecule type" value="Genomic_DNA"/>
</dbReference>
<keyword evidence="2" id="KW-1185">Reference proteome</keyword>
<accession>A0ABP9LGJ3</accession>
<organism evidence="1 2">
    <name type="scientific">Streptomyces similanensis</name>
    <dbReference type="NCBI Taxonomy" id="1274988"/>
    <lineage>
        <taxon>Bacteria</taxon>
        <taxon>Bacillati</taxon>
        <taxon>Actinomycetota</taxon>
        <taxon>Actinomycetes</taxon>
        <taxon>Kitasatosporales</taxon>
        <taxon>Streptomycetaceae</taxon>
        <taxon>Streptomyces</taxon>
    </lineage>
</organism>
<dbReference type="Gene3D" id="3.30.70.100">
    <property type="match status" value="1"/>
</dbReference>
<evidence type="ECO:0000313" key="1">
    <source>
        <dbReference type="EMBL" id="GAA5075572.1"/>
    </source>
</evidence>
<comment type="caution">
    <text evidence="1">The sequence shown here is derived from an EMBL/GenBank/DDBJ whole genome shotgun (WGS) entry which is preliminary data.</text>
</comment>
<evidence type="ECO:0000313" key="2">
    <source>
        <dbReference type="Proteomes" id="UP001500124"/>
    </source>
</evidence>
<gene>
    <name evidence="1" type="ORF">GCM10023336_64950</name>
</gene>
<reference evidence="2" key="1">
    <citation type="journal article" date="2019" name="Int. J. Syst. Evol. Microbiol.">
        <title>The Global Catalogue of Microorganisms (GCM) 10K type strain sequencing project: providing services to taxonomists for standard genome sequencing and annotation.</title>
        <authorList>
            <consortium name="The Broad Institute Genomics Platform"/>
            <consortium name="The Broad Institute Genome Sequencing Center for Infectious Disease"/>
            <person name="Wu L."/>
            <person name="Ma J."/>
        </authorList>
    </citation>
    <scope>NUCLEOTIDE SEQUENCE [LARGE SCALE GENOMIC DNA]</scope>
    <source>
        <strain evidence="2">JCM 18410</strain>
    </source>
</reference>
<name>A0ABP9LGJ3_9ACTN</name>
<dbReference type="Proteomes" id="UP001500124">
    <property type="component" value="Unassembled WGS sequence"/>
</dbReference>
<dbReference type="RefSeq" id="WP_345671604.1">
    <property type="nucleotide sequence ID" value="NZ_BAABKC010000112.1"/>
</dbReference>
<protein>
    <recommendedName>
        <fullName evidence="3">Antibiotic biosynthesis monooxygenase</fullName>
    </recommendedName>
</protein>
<evidence type="ECO:0008006" key="3">
    <source>
        <dbReference type="Google" id="ProtNLM"/>
    </source>
</evidence>
<proteinExistence type="predicted"/>